<gene>
    <name evidence="3" type="ORF">JMJ55_05280</name>
</gene>
<sequence>MADIFDEVEEDLRAERMRRLLARYGGLLTGLMLLVVAAVGAWQGWRWWESRQATQAAGSFLAVSTEAAAPGADAKAAADRFAAIAAEAPPGYRSLARLRAAALKAESGDRDGALALWEEIARDGSIEPLYRDLATLMWGLHSLDAGDPSAIESRLAPLASGPWRASVQEVRALAALKRGATEEAKTLLTPLTTDPAIPQGLRDRAGRLLAEIGS</sequence>
<accession>A0ABS1UZ42</accession>
<dbReference type="Proteomes" id="UP000606490">
    <property type="component" value="Unassembled WGS sequence"/>
</dbReference>
<organism evidence="3 4">
    <name type="scientific">Belnapia mucosa</name>
    <dbReference type="NCBI Taxonomy" id="2804532"/>
    <lineage>
        <taxon>Bacteria</taxon>
        <taxon>Pseudomonadati</taxon>
        <taxon>Pseudomonadota</taxon>
        <taxon>Alphaproteobacteria</taxon>
        <taxon>Acetobacterales</taxon>
        <taxon>Roseomonadaceae</taxon>
        <taxon>Belnapia</taxon>
    </lineage>
</organism>
<evidence type="ECO:0000259" key="2">
    <source>
        <dbReference type="Pfam" id="PF09976"/>
    </source>
</evidence>
<dbReference type="RefSeq" id="WP_202824472.1">
    <property type="nucleotide sequence ID" value="NZ_JAEUXJ010000002.1"/>
</dbReference>
<evidence type="ECO:0000256" key="1">
    <source>
        <dbReference type="SAM" id="Phobius"/>
    </source>
</evidence>
<comment type="caution">
    <text evidence="3">The sequence shown here is derived from an EMBL/GenBank/DDBJ whole genome shotgun (WGS) entry which is preliminary data.</text>
</comment>
<dbReference type="InterPro" id="IPR018704">
    <property type="entry name" value="SecYEG/CpoB_TPR"/>
</dbReference>
<keyword evidence="1" id="KW-0472">Membrane</keyword>
<reference evidence="3 4" key="1">
    <citation type="submission" date="2021-01" db="EMBL/GenBank/DDBJ databases">
        <title>Belnapia mucosa sp. nov. and Belnapia arida sp. nov., isolated from the Tabernas Desert (Almeria, Spain).</title>
        <authorList>
            <person name="Molina-Menor E."/>
            <person name="Vidal-Verdu A."/>
            <person name="Calonge A."/>
            <person name="Satari L."/>
            <person name="Pereto Magraner J."/>
            <person name="Porcar Miralles M."/>
        </authorList>
    </citation>
    <scope>NUCLEOTIDE SEQUENCE [LARGE SCALE GENOMIC DNA]</scope>
    <source>
        <strain evidence="3 4">T6</strain>
    </source>
</reference>
<evidence type="ECO:0000313" key="3">
    <source>
        <dbReference type="EMBL" id="MBL6454726.1"/>
    </source>
</evidence>
<keyword evidence="1" id="KW-1133">Transmembrane helix</keyword>
<proteinExistence type="predicted"/>
<feature type="domain" description="Ancillary SecYEG translocon subunit/Cell division coordinator CpoB TPR" evidence="2">
    <location>
        <begin position="22"/>
        <end position="186"/>
    </location>
</feature>
<name>A0ABS1UZ42_9PROT</name>
<protein>
    <submittedName>
        <fullName evidence="3">Tetratricopeptide repeat protein</fullName>
    </submittedName>
</protein>
<evidence type="ECO:0000313" key="4">
    <source>
        <dbReference type="Proteomes" id="UP000606490"/>
    </source>
</evidence>
<feature type="transmembrane region" description="Helical" evidence="1">
    <location>
        <begin position="21"/>
        <end position="45"/>
    </location>
</feature>
<keyword evidence="4" id="KW-1185">Reference proteome</keyword>
<dbReference type="Pfam" id="PF09976">
    <property type="entry name" value="TPR_21"/>
    <property type="match status" value="1"/>
</dbReference>
<dbReference type="EMBL" id="JAEUXJ010000002">
    <property type="protein sequence ID" value="MBL6454726.1"/>
    <property type="molecule type" value="Genomic_DNA"/>
</dbReference>
<keyword evidence="1" id="KW-0812">Transmembrane</keyword>